<organism evidence="7 8">
    <name type="scientific">Phycomyces blakesleeanus</name>
    <dbReference type="NCBI Taxonomy" id="4837"/>
    <lineage>
        <taxon>Eukaryota</taxon>
        <taxon>Fungi</taxon>
        <taxon>Fungi incertae sedis</taxon>
        <taxon>Mucoromycota</taxon>
        <taxon>Mucoromycotina</taxon>
        <taxon>Mucoromycetes</taxon>
        <taxon>Mucorales</taxon>
        <taxon>Phycomycetaceae</taxon>
        <taxon>Phycomyces</taxon>
    </lineage>
</organism>
<keyword evidence="3 6" id="KW-0812">Transmembrane</keyword>
<evidence type="ECO:0000256" key="2">
    <source>
        <dbReference type="ARBA" id="ARBA00006665"/>
    </source>
</evidence>
<keyword evidence="5 6" id="KW-0472">Membrane</keyword>
<feature type="transmembrane region" description="Helical" evidence="6">
    <location>
        <begin position="267"/>
        <end position="284"/>
    </location>
</feature>
<gene>
    <name evidence="7" type="ORF">J3Q64DRAFT_1811547</name>
</gene>
<dbReference type="EMBL" id="JBCLYO010000034">
    <property type="protein sequence ID" value="KAL0075838.1"/>
    <property type="molecule type" value="Genomic_DNA"/>
</dbReference>
<proteinExistence type="inferred from homology"/>
<comment type="subcellular location">
    <subcellularLocation>
        <location evidence="1">Membrane</location>
        <topology evidence="1">Multi-pass membrane protein</topology>
    </subcellularLocation>
</comment>
<dbReference type="PANTHER" id="PTHR10383:SF9">
    <property type="entry name" value="SERINE INCORPORATOR, ISOFORM F"/>
    <property type="match status" value="1"/>
</dbReference>
<feature type="transmembrane region" description="Helical" evidence="6">
    <location>
        <begin position="89"/>
        <end position="114"/>
    </location>
</feature>
<accession>A0ABR3AJ55</accession>
<protein>
    <submittedName>
        <fullName evidence="7">Serine incorporator/TMS membrane protein</fullName>
    </submittedName>
</protein>
<sequence>MGALLSVIALPAVGSIGSCIVSCCSAAACSLACQNCLSSHSILTRSLYVVIFIFNTIIAWLMMSDWAVNLLSSRLLGYLHMECQDAACYGVVAAHKVCFAIVIFHMLLGLLVLGVRDSREKRAVIQNGGWGFKVIFWLGLVTGSIFIPNEFIFVWGNYISLIGAFLFIIFGLLLLLDIAQAWTEICLDKLMASENNRWKYMLIGTTLSQFSGMTTLTGLLYGFYGTNGCTLDLFLISFNLALTLFVTLLCFFPAIQEASPQSGLSQASIVTFYCTYQVFSAVANRGNDESCSPQSIGLEIVAVVLGTVISFAILVYLATRSGSQEIPYDGERGTSREYLVQSVDHGTIPRSNLDRYDEQEELSGTVYSYSFFHFIMAIAAMYAALLITRCSIPKTGHRNKIVVETQPTELVKIEHTYAAVWIKIVSSWISYALYVWTLVAPIMMPDRFLVSSSL</sequence>
<dbReference type="PANTHER" id="PTHR10383">
    <property type="entry name" value="SERINE INCORPORATOR"/>
    <property type="match status" value="1"/>
</dbReference>
<reference evidence="7 8" key="1">
    <citation type="submission" date="2024-04" db="EMBL/GenBank/DDBJ databases">
        <title>Symmetric and asymmetric DNA N6-adenine methylation regulates different biological responses in Mucorales.</title>
        <authorList>
            <consortium name="Lawrence Berkeley National Laboratory"/>
            <person name="Lax C."/>
            <person name="Mondo S.J."/>
            <person name="Osorio-Concepcion M."/>
            <person name="Muszewska A."/>
            <person name="Corrochano-Luque M."/>
            <person name="Gutierrez G."/>
            <person name="Riley R."/>
            <person name="Lipzen A."/>
            <person name="Guo J."/>
            <person name="Hundley H."/>
            <person name="Amirebrahimi M."/>
            <person name="Ng V."/>
            <person name="Lorenzo-Gutierrez D."/>
            <person name="Binder U."/>
            <person name="Yang J."/>
            <person name="Song Y."/>
            <person name="Canovas D."/>
            <person name="Navarro E."/>
            <person name="Freitag M."/>
            <person name="Gabaldon T."/>
            <person name="Grigoriev I.V."/>
            <person name="Corrochano L.M."/>
            <person name="Nicolas F.E."/>
            <person name="Garre V."/>
        </authorList>
    </citation>
    <scope>NUCLEOTIDE SEQUENCE [LARGE SCALE GENOMIC DNA]</scope>
    <source>
        <strain evidence="7 8">L51</strain>
    </source>
</reference>
<feature type="transmembrane region" description="Helical" evidence="6">
    <location>
        <begin position="48"/>
        <end position="68"/>
    </location>
</feature>
<evidence type="ECO:0000256" key="4">
    <source>
        <dbReference type="ARBA" id="ARBA00022989"/>
    </source>
</evidence>
<feature type="transmembrane region" description="Helical" evidence="6">
    <location>
        <begin position="202"/>
        <end position="221"/>
    </location>
</feature>
<feature type="transmembrane region" description="Helical" evidence="6">
    <location>
        <begin position="233"/>
        <end position="255"/>
    </location>
</feature>
<feature type="transmembrane region" description="Helical" evidence="6">
    <location>
        <begin position="420"/>
        <end position="444"/>
    </location>
</feature>
<feature type="transmembrane region" description="Helical" evidence="6">
    <location>
        <begin position="161"/>
        <end position="182"/>
    </location>
</feature>
<name>A0ABR3AJ55_PHYBL</name>
<evidence type="ECO:0000256" key="3">
    <source>
        <dbReference type="ARBA" id="ARBA00022692"/>
    </source>
</evidence>
<evidence type="ECO:0000256" key="1">
    <source>
        <dbReference type="ARBA" id="ARBA00004141"/>
    </source>
</evidence>
<feature type="transmembrane region" description="Helical" evidence="6">
    <location>
        <begin position="366"/>
        <end position="388"/>
    </location>
</feature>
<feature type="transmembrane region" description="Helical" evidence="6">
    <location>
        <begin position="134"/>
        <end position="154"/>
    </location>
</feature>
<evidence type="ECO:0000313" key="8">
    <source>
        <dbReference type="Proteomes" id="UP001448207"/>
    </source>
</evidence>
<keyword evidence="8" id="KW-1185">Reference proteome</keyword>
<comment type="similarity">
    <text evidence="2">Belongs to the TDE1 family.</text>
</comment>
<dbReference type="Pfam" id="PF03348">
    <property type="entry name" value="Serinc"/>
    <property type="match status" value="1"/>
</dbReference>
<feature type="transmembrane region" description="Helical" evidence="6">
    <location>
        <begin position="296"/>
        <end position="318"/>
    </location>
</feature>
<evidence type="ECO:0000313" key="7">
    <source>
        <dbReference type="EMBL" id="KAL0075838.1"/>
    </source>
</evidence>
<evidence type="ECO:0000256" key="6">
    <source>
        <dbReference type="SAM" id="Phobius"/>
    </source>
</evidence>
<dbReference type="InterPro" id="IPR005016">
    <property type="entry name" value="TDE1/TMS"/>
</dbReference>
<dbReference type="Proteomes" id="UP001448207">
    <property type="component" value="Unassembled WGS sequence"/>
</dbReference>
<evidence type="ECO:0000256" key="5">
    <source>
        <dbReference type="ARBA" id="ARBA00023136"/>
    </source>
</evidence>
<comment type="caution">
    <text evidence="7">The sequence shown here is derived from an EMBL/GenBank/DDBJ whole genome shotgun (WGS) entry which is preliminary data.</text>
</comment>
<keyword evidence="4 6" id="KW-1133">Transmembrane helix</keyword>